<dbReference type="PANTHER" id="PTHR24223">
    <property type="entry name" value="ATP-BINDING CASSETTE SUB-FAMILY C"/>
    <property type="match status" value="1"/>
</dbReference>
<dbReference type="InterPro" id="IPR003439">
    <property type="entry name" value="ABC_transporter-like_ATP-bd"/>
</dbReference>
<dbReference type="InterPro" id="IPR027417">
    <property type="entry name" value="P-loop_NTPase"/>
</dbReference>
<dbReference type="Gene3D" id="1.20.1560.10">
    <property type="entry name" value="ABC transporter type 1, transmembrane domain"/>
    <property type="match status" value="1"/>
</dbReference>
<dbReference type="EMBL" id="JXLN01009525">
    <property type="protein sequence ID" value="KPM04591.1"/>
    <property type="molecule type" value="Genomic_DNA"/>
</dbReference>
<keyword evidence="4" id="KW-0812">Transmembrane</keyword>
<dbReference type="VEuPathDB" id="VectorBase:SSCA003975"/>
<evidence type="ECO:0000256" key="2">
    <source>
        <dbReference type="ARBA" id="ARBA00009726"/>
    </source>
</evidence>
<keyword evidence="7" id="KW-0067">ATP-binding</keyword>
<keyword evidence="9" id="KW-0472">Membrane</keyword>
<dbReference type="AlphaFoldDB" id="A0A132A0Z7"/>
<evidence type="ECO:0000256" key="4">
    <source>
        <dbReference type="ARBA" id="ARBA00022692"/>
    </source>
</evidence>
<dbReference type="SUPFAM" id="SSF90123">
    <property type="entry name" value="ABC transporter transmembrane region"/>
    <property type="match status" value="1"/>
</dbReference>
<accession>A0A132A0Z7</accession>
<keyword evidence="8" id="KW-1133">Transmembrane helix</keyword>
<evidence type="ECO:0000313" key="10">
    <source>
        <dbReference type="EMBL" id="KPM04591.1"/>
    </source>
</evidence>
<dbReference type="OrthoDB" id="4865934at2759"/>
<evidence type="ECO:0000313" key="11">
    <source>
        <dbReference type="Proteomes" id="UP000616769"/>
    </source>
</evidence>
<dbReference type="PROSITE" id="PS00211">
    <property type="entry name" value="ABC_TRANSPORTER_1"/>
    <property type="match status" value="2"/>
</dbReference>
<dbReference type="GO" id="GO:0005524">
    <property type="term" value="F:ATP binding"/>
    <property type="evidence" value="ECO:0007669"/>
    <property type="project" value="UniProtKB-KW"/>
</dbReference>
<dbReference type="CDD" id="cd03244">
    <property type="entry name" value="ABCC_MRP_domain2"/>
    <property type="match status" value="1"/>
</dbReference>
<keyword evidence="3" id="KW-0813">Transport</keyword>
<gene>
    <name evidence="10" type="ORF">QR98_0030410</name>
</gene>
<dbReference type="FunFam" id="3.40.50.300:FF:000997">
    <property type="entry name" value="Multidrug resistance-associated protein 1"/>
    <property type="match status" value="1"/>
</dbReference>
<organism evidence="10 11">
    <name type="scientific">Sarcoptes scabiei</name>
    <name type="common">Itch mite</name>
    <name type="synonym">Acarus scabiei</name>
    <dbReference type="NCBI Taxonomy" id="52283"/>
    <lineage>
        <taxon>Eukaryota</taxon>
        <taxon>Metazoa</taxon>
        <taxon>Ecdysozoa</taxon>
        <taxon>Arthropoda</taxon>
        <taxon>Chelicerata</taxon>
        <taxon>Arachnida</taxon>
        <taxon>Acari</taxon>
        <taxon>Acariformes</taxon>
        <taxon>Sarcoptiformes</taxon>
        <taxon>Astigmata</taxon>
        <taxon>Psoroptidia</taxon>
        <taxon>Sarcoptoidea</taxon>
        <taxon>Sarcoptidae</taxon>
        <taxon>Sarcoptinae</taxon>
        <taxon>Sarcoptes</taxon>
    </lineage>
</organism>
<dbReference type="InterPro" id="IPR050173">
    <property type="entry name" value="ABC_transporter_C-like"/>
</dbReference>
<dbReference type="Gene3D" id="3.40.50.300">
    <property type="entry name" value="P-loop containing nucleotide triphosphate hydrolases"/>
    <property type="match status" value="2"/>
</dbReference>
<evidence type="ECO:0000256" key="8">
    <source>
        <dbReference type="ARBA" id="ARBA00022989"/>
    </source>
</evidence>
<dbReference type="GO" id="GO:0005774">
    <property type="term" value="C:vacuolar membrane"/>
    <property type="evidence" value="ECO:0007669"/>
    <property type="project" value="UniProtKB-SubCell"/>
</dbReference>
<dbReference type="PROSITE" id="PS50893">
    <property type="entry name" value="ABC_TRANSPORTER_2"/>
    <property type="match status" value="2"/>
</dbReference>
<evidence type="ECO:0000256" key="7">
    <source>
        <dbReference type="ARBA" id="ARBA00022840"/>
    </source>
</evidence>
<name>A0A132A0Z7_SARSC</name>
<dbReference type="GO" id="GO:0016887">
    <property type="term" value="F:ATP hydrolysis activity"/>
    <property type="evidence" value="ECO:0007669"/>
    <property type="project" value="InterPro"/>
</dbReference>
<dbReference type="Proteomes" id="UP000616769">
    <property type="component" value="Unassembled WGS sequence"/>
</dbReference>
<protein>
    <submittedName>
        <fullName evidence="10">ABC transporter-like protein 3</fullName>
    </submittedName>
</protein>
<comment type="caution">
    <text evidence="10">The sequence shown here is derived from an EMBL/GenBank/DDBJ whole genome shotgun (WGS) entry which is preliminary data.</text>
</comment>
<evidence type="ECO:0000256" key="3">
    <source>
        <dbReference type="ARBA" id="ARBA00022448"/>
    </source>
</evidence>
<keyword evidence="6" id="KW-0547">Nucleotide-binding</keyword>
<reference evidence="10 11" key="1">
    <citation type="journal article" date="2015" name="Parasit. Vectors">
        <title>Draft genome of the scabies mite.</title>
        <authorList>
            <person name="Rider S.D.Jr."/>
            <person name="Morgan M.S."/>
            <person name="Arlian L.G."/>
        </authorList>
    </citation>
    <scope>NUCLEOTIDE SEQUENCE [LARGE SCALE GENOMIC DNA]</scope>
    <source>
        <strain evidence="10">Arlian Lab</strain>
    </source>
</reference>
<proteinExistence type="inferred from homology"/>
<dbReference type="InterPro" id="IPR003593">
    <property type="entry name" value="AAA+_ATPase"/>
</dbReference>
<dbReference type="SUPFAM" id="SSF52540">
    <property type="entry name" value="P-loop containing nucleoside triphosphate hydrolases"/>
    <property type="match status" value="2"/>
</dbReference>
<dbReference type="InterPro" id="IPR036640">
    <property type="entry name" value="ABC1_TM_sf"/>
</dbReference>
<dbReference type="InterPro" id="IPR017871">
    <property type="entry name" value="ABC_transporter-like_CS"/>
</dbReference>
<evidence type="ECO:0000256" key="6">
    <source>
        <dbReference type="ARBA" id="ARBA00022741"/>
    </source>
</evidence>
<dbReference type="CDD" id="cd18603">
    <property type="entry name" value="ABC_6TM_MRP1_2_3_6_D2_like"/>
    <property type="match status" value="1"/>
</dbReference>
<dbReference type="Pfam" id="PF00664">
    <property type="entry name" value="ABC_membrane"/>
    <property type="match status" value="1"/>
</dbReference>
<dbReference type="Pfam" id="PF00005">
    <property type="entry name" value="ABC_tran"/>
    <property type="match status" value="2"/>
</dbReference>
<dbReference type="FunFam" id="1.20.1560.10:FF:000010">
    <property type="entry name" value="Multidrug resistance-associated ABC transporter"/>
    <property type="match status" value="1"/>
</dbReference>
<dbReference type="InterPro" id="IPR011527">
    <property type="entry name" value="ABC1_TM_dom"/>
</dbReference>
<dbReference type="PANTHER" id="PTHR24223:SF443">
    <property type="entry name" value="MULTIDRUG-RESISTANCE LIKE PROTEIN 1, ISOFORM I"/>
    <property type="match status" value="1"/>
</dbReference>
<dbReference type="CDD" id="cd03250">
    <property type="entry name" value="ABCC_MRP_domain1"/>
    <property type="match status" value="1"/>
</dbReference>
<dbReference type="PROSITE" id="PS50929">
    <property type="entry name" value="ABC_TM1F"/>
    <property type="match status" value="1"/>
</dbReference>
<dbReference type="FunFam" id="3.40.50.300:FF:000610">
    <property type="entry name" value="Multidrug resistance-associated ABC transporter"/>
    <property type="match status" value="1"/>
</dbReference>
<dbReference type="SMART" id="SM00382">
    <property type="entry name" value="AAA"/>
    <property type="match status" value="2"/>
</dbReference>
<evidence type="ECO:0000256" key="5">
    <source>
        <dbReference type="ARBA" id="ARBA00022737"/>
    </source>
</evidence>
<sequence>MMFIVSLKRISEFLEPSSISANDSDLLIEKREFAHESPMIRIENCRFDWNETKTDGFELNISNLSIEKPGIWAFVGEIGSGKTSFLFSLLGQMRRIPDETSKFNVLGRIAFVPQNSWIQTGTIRDNILFGNRFDPILYWQVIESCALIEDLEHLPDADRTMIGEKGFNLSGGQRQRISIARAIYSQADIYLFDDPLSALDSQVSRHIFQKVLSNRGLIGNKIRILTTHDLSLMMKVDGIFLLQNGSLVSKGSFKTLVENENEFTEFLVNYFSSKSVDDQSGIESEIETEIEVENEEDYDVLVRMAENLEHRFSSFSRNGSFVKTIKKKKRKLFRTKLFRNKKSDLEKRSKNDPIIDYNIEANPKTGSISYRIYWNYARLIGLFSLLLIVVFFTIGHCFLIFTNLWLSSWSNDQQSSPESAIDRLMKRIFSKFKILNQSQLSINQWQRFNIYAGLGILQTIFILMATMVLNFAGLRGSKQIHQSILDRILHVPIKFFSTTTSGQILNRFNKDVDLVDSTLISSLRLFFIEIFRSLALFVIVAIGTNSPITIVLLIPLIVIYCFIYKYYVSTSRQLMRLESILRTPIYLQFNESYSGAKVIQAFGKENYFLESIAMKIDSNTSALHMSLAASRWLSVRLECLGNLIVLITAISCVLLKGQITPGMVGLCITSSLSITTTLNLLIRSSTELETNIVAIERLMEYEIDFHQENRTKMIDSNYNEIVKTKRLFNGLFRDHKRKKSVNLIRRHPNNLWLYEGLIEFRQFSARYHQTSMFCLKNINLIIEPGLKIGIVGRTGAGKSSIVMALFRLLDGEMGEIFISGHNIKELSLHQLRSGLNIIPQESFLFTGTLRENLDPFVRFDDEKLIETLRKSHLGFLATNSNELQKSIEKSIDGLSFGQKQLFCLARALLYQSKILILDEATAGIDPMTDRLVQEIIRKEFACCTVLTIAHRLKTILDYDRILVLDRGEIIEFDSPQSLLSNQSSQFFKMISS</sequence>
<evidence type="ECO:0000256" key="9">
    <source>
        <dbReference type="ARBA" id="ARBA00023136"/>
    </source>
</evidence>
<dbReference type="GO" id="GO:0140359">
    <property type="term" value="F:ABC-type transporter activity"/>
    <property type="evidence" value="ECO:0007669"/>
    <property type="project" value="InterPro"/>
</dbReference>
<comment type="subcellular location">
    <subcellularLocation>
        <location evidence="1">Vacuole membrane</location>
        <topology evidence="1">Multi-pass membrane protein</topology>
    </subcellularLocation>
</comment>
<evidence type="ECO:0000256" key="1">
    <source>
        <dbReference type="ARBA" id="ARBA00004128"/>
    </source>
</evidence>
<comment type="similarity">
    <text evidence="2">Belongs to the ABC transporter superfamily. ABCC family. Conjugate transporter (TC 3.A.1.208) subfamily.</text>
</comment>
<keyword evidence="5" id="KW-0677">Repeat</keyword>